<name>A0AAV3R9J9_LITER</name>
<accession>A0AAV3R9J9</accession>
<dbReference type="AlphaFoldDB" id="A0AAV3R9J9"/>
<sequence>MNQGDHSLELGQCQPSNNVVVGRFSHVHDGKLHHLRFLLRMLPDGDHEASKNRMSKELMVFTNIRPTSKFSITGVITNGSLWAHFIPSKSFLEYDRSGNSGRAPVVTTKISLLAYARLALPNLLRRSVPLK</sequence>
<evidence type="ECO:0000313" key="2">
    <source>
        <dbReference type="Proteomes" id="UP001454036"/>
    </source>
</evidence>
<protein>
    <submittedName>
        <fullName evidence="1">Uncharacterized protein</fullName>
    </submittedName>
</protein>
<evidence type="ECO:0000313" key="1">
    <source>
        <dbReference type="EMBL" id="GAA0173074.1"/>
    </source>
</evidence>
<dbReference type="EMBL" id="BAABME010008433">
    <property type="protein sequence ID" value="GAA0173074.1"/>
    <property type="molecule type" value="Genomic_DNA"/>
</dbReference>
<gene>
    <name evidence="1" type="ORF">LIER_26767</name>
</gene>
<comment type="caution">
    <text evidence="1">The sequence shown here is derived from an EMBL/GenBank/DDBJ whole genome shotgun (WGS) entry which is preliminary data.</text>
</comment>
<organism evidence="1 2">
    <name type="scientific">Lithospermum erythrorhizon</name>
    <name type="common">Purple gromwell</name>
    <name type="synonym">Lithospermum officinale var. erythrorhizon</name>
    <dbReference type="NCBI Taxonomy" id="34254"/>
    <lineage>
        <taxon>Eukaryota</taxon>
        <taxon>Viridiplantae</taxon>
        <taxon>Streptophyta</taxon>
        <taxon>Embryophyta</taxon>
        <taxon>Tracheophyta</taxon>
        <taxon>Spermatophyta</taxon>
        <taxon>Magnoliopsida</taxon>
        <taxon>eudicotyledons</taxon>
        <taxon>Gunneridae</taxon>
        <taxon>Pentapetalae</taxon>
        <taxon>asterids</taxon>
        <taxon>lamiids</taxon>
        <taxon>Boraginales</taxon>
        <taxon>Boraginaceae</taxon>
        <taxon>Boraginoideae</taxon>
        <taxon>Lithospermeae</taxon>
        <taxon>Lithospermum</taxon>
    </lineage>
</organism>
<dbReference type="Proteomes" id="UP001454036">
    <property type="component" value="Unassembled WGS sequence"/>
</dbReference>
<reference evidence="1 2" key="1">
    <citation type="submission" date="2024-01" db="EMBL/GenBank/DDBJ databases">
        <title>The complete chloroplast genome sequence of Lithospermum erythrorhizon: insights into the phylogenetic relationship among Boraginaceae species and the maternal lineages of purple gromwells.</title>
        <authorList>
            <person name="Okada T."/>
            <person name="Watanabe K."/>
        </authorList>
    </citation>
    <scope>NUCLEOTIDE SEQUENCE [LARGE SCALE GENOMIC DNA]</scope>
</reference>
<keyword evidence="2" id="KW-1185">Reference proteome</keyword>
<proteinExistence type="predicted"/>